<sequence length="235" mass="26147">MHLAVVLIGLAVFGAAIPLPHDMTDGEAMDMAHDTAQPKVETYAEYGAYYTDYGNYASKDAKTDQSLAKRTKLATYTPYSNYGCYPGASAEEVANMKKRGYSCYDSYGAYSEAVDKEGSKMDKMDMDKMDKMMARRHMMMTHEEMMMKGDGDADNAMMMTENGDQDNSMMMEGDSNDSGTMMQKRDIPLATDTEERKAPHESLPDNDNKYQIYDPYTEYGHYSAAGGGGEGVEMQ</sequence>
<proteinExistence type="predicted"/>
<feature type="compositionally biased region" description="Basic and acidic residues" evidence="1">
    <location>
        <begin position="183"/>
        <end position="208"/>
    </location>
</feature>
<keyword evidence="2" id="KW-0732">Signal</keyword>
<feature type="chain" id="PRO_5043983291" evidence="2">
    <location>
        <begin position="17"/>
        <end position="235"/>
    </location>
</feature>
<protein>
    <submittedName>
        <fullName evidence="3">Uncharacterized protein</fullName>
    </submittedName>
</protein>
<organism evidence="3 4">
    <name type="scientific">Pyrenophora teres f. teres</name>
    <dbReference type="NCBI Taxonomy" id="97479"/>
    <lineage>
        <taxon>Eukaryota</taxon>
        <taxon>Fungi</taxon>
        <taxon>Dikarya</taxon>
        <taxon>Ascomycota</taxon>
        <taxon>Pezizomycotina</taxon>
        <taxon>Dothideomycetes</taxon>
        <taxon>Pleosporomycetidae</taxon>
        <taxon>Pleosporales</taxon>
        <taxon>Pleosporineae</taxon>
        <taxon>Pleosporaceae</taxon>
        <taxon>Pyrenophora</taxon>
    </lineage>
</organism>
<feature type="region of interest" description="Disordered" evidence="1">
    <location>
        <begin position="161"/>
        <end position="212"/>
    </location>
</feature>
<evidence type="ECO:0000313" key="4">
    <source>
        <dbReference type="Proteomes" id="UP000472372"/>
    </source>
</evidence>
<evidence type="ECO:0000256" key="2">
    <source>
        <dbReference type="SAM" id="SignalP"/>
    </source>
</evidence>
<dbReference type="EMBL" id="HG992983">
    <property type="protein sequence ID" value="CAE7195763.1"/>
    <property type="molecule type" value="Genomic_DNA"/>
</dbReference>
<gene>
    <name evidence="3" type="ORF">PTTW11_08206</name>
</gene>
<evidence type="ECO:0000256" key="1">
    <source>
        <dbReference type="SAM" id="MobiDB-lite"/>
    </source>
</evidence>
<feature type="signal peptide" evidence="2">
    <location>
        <begin position="1"/>
        <end position="16"/>
    </location>
</feature>
<dbReference type="Proteomes" id="UP000472372">
    <property type="component" value="Chromosome 7"/>
</dbReference>
<evidence type="ECO:0000313" key="3">
    <source>
        <dbReference type="EMBL" id="CAE7195763.1"/>
    </source>
</evidence>
<name>A0A6S6W7H6_9PLEO</name>
<accession>A0A6S6W7H6</accession>
<reference evidence="3" key="1">
    <citation type="submission" date="2021-02" db="EMBL/GenBank/DDBJ databases">
        <authorList>
            <person name="Syme A R."/>
            <person name="Syme A R."/>
            <person name="Moolhuijzen P."/>
        </authorList>
    </citation>
    <scope>NUCLEOTIDE SEQUENCE</scope>
    <source>
        <strain evidence="3">W1-1</strain>
    </source>
</reference>
<dbReference type="AlphaFoldDB" id="A0A6S6W7H6"/>